<dbReference type="GO" id="GO:0052621">
    <property type="term" value="F:diguanylate cyclase activity"/>
    <property type="evidence" value="ECO:0007669"/>
    <property type="project" value="UniProtKB-EC"/>
</dbReference>
<dbReference type="Gene3D" id="3.30.70.270">
    <property type="match status" value="1"/>
</dbReference>
<dbReference type="CDD" id="cd01949">
    <property type="entry name" value="GGDEF"/>
    <property type="match status" value="1"/>
</dbReference>
<proteinExistence type="predicted"/>
<evidence type="ECO:0000256" key="2">
    <source>
        <dbReference type="SAM" id="Phobius"/>
    </source>
</evidence>
<evidence type="ECO:0000313" key="5">
    <source>
        <dbReference type="Proteomes" id="UP000182264"/>
    </source>
</evidence>
<dbReference type="PANTHER" id="PTHR45138">
    <property type="entry name" value="REGULATORY COMPONENTS OF SENSORY TRANSDUCTION SYSTEM"/>
    <property type="match status" value="1"/>
</dbReference>
<keyword evidence="2" id="KW-1133">Transmembrane helix</keyword>
<dbReference type="PROSITE" id="PS50887">
    <property type="entry name" value="GGDEF"/>
    <property type="match status" value="1"/>
</dbReference>
<protein>
    <recommendedName>
        <fullName evidence="1">diguanylate cyclase</fullName>
        <ecNumber evidence="1">2.7.7.65</ecNumber>
    </recommendedName>
</protein>
<dbReference type="FunFam" id="3.30.70.270:FF:000001">
    <property type="entry name" value="Diguanylate cyclase domain protein"/>
    <property type="match status" value="1"/>
</dbReference>
<dbReference type="InterPro" id="IPR050469">
    <property type="entry name" value="Diguanylate_Cyclase"/>
</dbReference>
<gene>
    <name evidence="4" type="ORF">A7E75_02490</name>
</gene>
<dbReference type="InterPro" id="IPR000160">
    <property type="entry name" value="GGDEF_dom"/>
</dbReference>
<dbReference type="Pfam" id="PF00990">
    <property type="entry name" value="GGDEF"/>
    <property type="match status" value="1"/>
</dbReference>
<feature type="domain" description="GGDEF" evidence="3">
    <location>
        <begin position="101"/>
        <end position="235"/>
    </location>
</feature>
<dbReference type="SMART" id="SM00267">
    <property type="entry name" value="GGDEF"/>
    <property type="match status" value="1"/>
</dbReference>
<evidence type="ECO:0000259" key="3">
    <source>
        <dbReference type="PROSITE" id="PS50887"/>
    </source>
</evidence>
<dbReference type="KEGG" id="pace:A6070_11115"/>
<feature type="transmembrane region" description="Helical" evidence="2">
    <location>
        <begin position="15"/>
        <end position="35"/>
    </location>
</feature>
<dbReference type="PANTHER" id="PTHR45138:SF24">
    <property type="entry name" value="DIGUANYLATE CYCLASE DGCC-RELATED"/>
    <property type="match status" value="1"/>
</dbReference>
<dbReference type="Proteomes" id="UP000182264">
    <property type="component" value="Chromosome"/>
</dbReference>
<dbReference type="InterPro" id="IPR029787">
    <property type="entry name" value="Nucleotide_cyclase"/>
</dbReference>
<dbReference type="STRING" id="29542.A6070_11115"/>
<keyword evidence="5" id="KW-1185">Reference proteome</keyword>
<accession>A0A1L3GDW7</accession>
<organism evidence="4 5">
    <name type="scientific">Syntrophotalea acetylenica</name>
    <name type="common">Pelobacter acetylenicus</name>
    <dbReference type="NCBI Taxonomy" id="29542"/>
    <lineage>
        <taxon>Bacteria</taxon>
        <taxon>Pseudomonadati</taxon>
        <taxon>Thermodesulfobacteriota</taxon>
        <taxon>Desulfuromonadia</taxon>
        <taxon>Desulfuromonadales</taxon>
        <taxon>Syntrophotaleaceae</taxon>
        <taxon>Syntrophotalea</taxon>
    </lineage>
</organism>
<keyword evidence="2" id="KW-0472">Membrane</keyword>
<sequence length="245" mass="27290">MCFTETPSSIFLNNVFIFFFFNIGAMFACYSIELFQRKEFLQKITIQDQSDRLYQALCEVDLQREKAEKLSLLDPLTGLANRRHFFSVLQVELGKSVRTQTPLSLMLIDIDYFKEVNDRFGHVAGDKVLALVAVILQDSVRPGDAACRYGGEEFAVLLPDSDRNVAEKVALRLMEKIRCARIPVGSEQIALSISVGIAALTGGSSKTMEDLVRQADEALYAAKNSGRNQVCLADEDYHLAGAMCD</sequence>
<dbReference type="AlphaFoldDB" id="A0A1L3GDW7"/>
<dbReference type="InterPro" id="IPR043128">
    <property type="entry name" value="Rev_trsase/Diguanyl_cyclase"/>
</dbReference>
<dbReference type="NCBIfam" id="TIGR00254">
    <property type="entry name" value="GGDEF"/>
    <property type="match status" value="1"/>
</dbReference>
<dbReference type="SUPFAM" id="SSF55073">
    <property type="entry name" value="Nucleotide cyclase"/>
    <property type="match status" value="1"/>
</dbReference>
<dbReference type="EMBL" id="CP015518">
    <property type="protein sequence ID" value="APG24015.1"/>
    <property type="molecule type" value="Genomic_DNA"/>
</dbReference>
<dbReference type="GO" id="GO:0005886">
    <property type="term" value="C:plasma membrane"/>
    <property type="evidence" value="ECO:0007669"/>
    <property type="project" value="TreeGrafter"/>
</dbReference>
<dbReference type="EC" id="2.7.7.65" evidence="1"/>
<keyword evidence="2" id="KW-0812">Transmembrane</keyword>
<evidence type="ECO:0000256" key="1">
    <source>
        <dbReference type="ARBA" id="ARBA00012528"/>
    </source>
</evidence>
<evidence type="ECO:0000313" key="4">
    <source>
        <dbReference type="EMBL" id="APG24015.1"/>
    </source>
</evidence>
<dbReference type="GO" id="GO:1902201">
    <property type="term" value="P:negative regulation of bacterial-type flagellum-dependent cell motility"/>
    <property type="evidence" value="ECO:0007669"/>
    <property type="project" value="TreeGrafter"/>
</dbReference>
<reference evidence="4 5" key="1">
    <citation type="journal article" date="2017" name="Genome Announc.">
        <title>Complete Genome Sequences of Two Acetylene-Fermenting Pelobacter acetylenicus Strains.</title>
        <authorList>
            <person name="Sutton J.M."/>
            <person name="Baesman S.M."/>
            <person name="Fierst J.L."/>
            <person name="Poret-Peterson A.T."/>
            <person name="Oremland R.S."/>
            <person name="Dunlap D.S."/>
            <person name="Akob D.M."/>
        </authorList>
    </citation>
    <scope>NUCLEOTIDE SEQUENCE [LARGE SCALE GENOMIC DNA]</scope>
    <source>
        <strain evidence="4 5">DSM 3247</strain>
    </source>
</reference>
<dbReference type="GO" id="GO:0043709">
    <property type="term" value="P:cell adhesion involved in single-species biofilm formation"/>
    <property type="evidence" value="ECO:0007669"/>
    <property type="project" value="TreeGrafter"/>
</dbReference>
<name>A0A1L3GDW7_SYNAC</name>